<dbReference type="InterPro" id="IPR027268">
    <property type="entry name" value="Peptidase_M4/M1_CTD_sf"/>
</dbReference>
<dbReference type="InterPro" id="IPR050728">
    <property type="entry name" value="Zinc_Metalloprotease_M4"/>
</dbReference>
<evidence type="ECO:0000256" key="4">
    <source>
        <dbReference type="ARBA" id="ARBA00022833"/>
    </source>
</evidence>
<organism evidence="9 10">
    <name type="scientific">Streptosporangium algeriense</name>
    <dbReference type="NCBI Taxonomy" id="1682748"/>
    <lineage>
        <taxon>Bacteria</taxon>
        <taxon>Bacillati</taxon>
        <taxon>Actinomycetota</taxon>
        <taxon>Actinomycetes</taxon>
        <taxon>Streptosporangiales</taxon>
        <taxon>Streptosporangiaceae</taxon>
        <taxon>Streptosporangium</taxon>
    </lineage>
</organism>
<evidence type="ECO:0000256" key="3">
    <source>
        <dbReference type="ARBA" id="ARBA00022801"/>
    </source>
</evidence>
<dbReference type="Gene3D" id="3.10.170.10">
    <property type="match status" value="1"/>
</dbReference>
<keyword evidence="2" id="KW-0479">Metal-binding</keyword>
<comment type="caution">
    <text evidence="9">The sequence shown here is derived from an EMBL/GenBank/DDBJ whole genome shotgun (WGS) entry which is preliminary data.</text>
</comment>
<dbReference type="InterPro" id="IPR001570">
    <property type="entry name" value="Peptidase_M4_C_domain"/>
</dbReference>
<feature type="chain" id="PRO_5046479295" evidence="6">
    <location>
        <begin position="20"/>
        <end position="349"/>
    </location>
</feature>
<evidence type="ECO:0000256" key="5">
    <source>
        <dbReference type="ARBA" id="ARBA00023049"/>
    </source>
</evidence>
<name>A0ABW3DVC3_9ACTN</name>
<dbReference type="PANTHER" id="PTHR33794">
    <property type="entry name" value="BACILLOLYSIN"/>
    <property type="match status" value="1"/>
</dbReference>
<keyword evidence="1" id="KW-0645">Protease</keyword>
<evidence type="ECO:0000313" key="9">
    <source>
        <dbReference type="EMBL" id="MFD0886658.1"/>
    </source>
</evidence>
<dbReference type="InterPro" id="IPR013856">
    <property type="entry name" value="Peptidase_M4_domain"/>
</dbReference>
<evidence type="ECO:0000256" key="1">
    <source>
        <dbReference type="ARBA" id="ARBA00022670"/>
    </source>
</evidence>
<keyword evidence="10" id="KW-1185">Reference proteome</keyword>
<feature type="domain" description="Peptidase M4 C-terminal" evidence="8">
    <location>
        <begin position="185"/>
        <end position="339"/>
    </location>
</feature>
<evidence type="ECO:0000256" key="2">
    <source>
        <dbReference type="ARBA" id="ARBA00022723"/>
    </source>
</evidence>
<evidence type="ECO:0000313" key="10">
    <source>
        <dbReference type="Proteomes" id="UP001597024"/>
    </source>
</evidence>
<keyword evidence="4" id="KW-0862">Zinc</keyword>
<protein>
    <submittedName>
        <fullName evidence="9">M4 family metallopeptidase</fullName>
    </submittedName>
</protein>
<dbReference type="PANTHER" id="PTHR33794:SF1">
    <property type="entry name" value="BACILLOLYSIN"/>
    <property type="match status" value="1"/>
</dbReference>
<evidence type="ECO:0000259" key="7">
    <source>
        <dbReference type="Pfam" id="PF01447"/>
    </source>
</evidence>
<feature type="signal peptide" evidence="6">
    <location>
        <begin position="1"/>
        <end position="19"/>
    </location>
</feature>
<reference evidence="10" key="1">
    <citation type="journal article" date="2019" name="Int. J. Syst. Evol. Microbiol.">
        <title>The Global Catalogue of Microorganisms (GCM) 10K type strain sequencing project: providing services to taxonomists for standard genome sequencing and annotation.</title>
        <authorList>
            <consortium name="The Broad Institute Genomics Platform"/>
            <consortium name="The Broad Institute Genome Sequencing Center for Infectious Disease"/>
            <person name="Wu L."/>
            <person name="Ma J."/>
        </authorList>
    </citation>
    <scope>NUCLEOTIDE SEQUENCE [LARGE SCALE GENOMIC DNA]</scope>
    <source>
        <strain evidence="10">CCUG 62974</strain>
    </source>
</reference>
<sequence length="349" mass="36857">MTSKIVLGAAVVMTVLATASEPETPAGQGVGHSHYNGDPVSLRTVGGPDYYTMSDPAYSGLSCNVGPFGVPLGKRGNDWGDGGPVNQETACVDGMFAAQRYMDMLRDWFGRDGTDGQGGTLPVYLKPDVVGAYLSGWVALGRNQAGTRWVTSLDMVGHQYGRRTFLESGSGWSGSTGGDGQEHQGLNESSGDIFATLLEHYVGHPGTLDEPDYLIGEEVDLRGDGPIRNMYNPAQLGGKNCYTLFTTDTGPQNHWFYLLAEGTNPVGGPASPVCAGPSVLRGVGVRKAGEIFYHGIQRKTAPWNYAKARAATVQAAATLYPGSCTELNAVKAAWSAVSVPPKTSEPVCD</sequence>
<keyword evidence="6" id="KW-0732">Signal</keyword>
<keyword evidence="3" id="KW-0378">Hydrolase</keyword>
<feature type="domain" description="Peptidase M4" evidence="7">
    <location>
        <begin position="29"/>
        <end position="159"/>
    </location>
</feature>
<evidence type="ECO:0000259" key="8">
    <source>
        <dbReference type="Pfam" id="PF02868"/>
    </source>
</evidence>
<accession>A0ABW3DVC3</accession>
<keyword evidence="5" id="KW-0482">Metalloprotease</keyword>
<gene>
    <name evidence="9" type="ORF">ACFQ08_19090</name>
</gene>
<dbReference type="Gene3D" id="1.10.390.10">
    <property type="entry name" value="Neutral Protease Domain 2"/>
    <property type="match status" value="1"/>
</dbReference>
<dbReference type="SUPFAM" id="SSF55486">
    <property type="entry name" value="Metalloproteases ('zincins'), catalytic domain"/>
    <property type="match status" value="1"/>
</dbReference>
<dbReference type="EMBL" id="JBHTHX010000676">
    <property type="protein sequence ID" value="MFD0886658.1"/>
    <property type="molecule type" value="Genomic_DNA"/>
</dbReference>
<evidence type="ECO:0000256" key="6">
    <source>
        <dbReference type="SAM" id="SignalP"/>
    </source>
</evidence>
<proteinExistence type="predicted"/>
<dbReference type="Pfam" id="PF02868">
    <property type="entry name" value="Peptidase_M4_C"/>
    <property type="match status" value="1"/>
</dbReference>
<dbReference type="Pfam" id="PF01447">
    <property type="entry name" value="Peptidase_M4"/>
    <property type="match status" value="1"/>
</dbReference>
<dbReference type="Proteomes" id="UP001597024">
    <property type="component" value="Unassembled WGS sequence"/>
</dbReference>